<dbReference type="Pfam" id="PF00067">
    <property type="entry name" value="p450"/>
    <property type="match status" value="1"/>
</dbReference>
<sequence>MTTPIPQPPAIPFLGNLTNIEKEVPLRSFELLAKQYGDIYRLNVLGREIVVVTSYKLVNEVSDEKRFHKSVSAPLREVRNLVGDGLFTAFQGEPNWAIAHRLLMPAFGAASIRGMYDDMVDIASQLLLKWERFGPNQSIDPAEDFTRLALDTICLTSMSYRLNSFYTDDVPSFAKSMFSFLKESNMRANRPSLIQAIMSGTNAKYQEDINAMTGLADQIVAERKANPIDKNDLLNKMLLGRDAKTGEGLSDKAITNNLLTFLIAGHETTSGTLTFICYYLLKNPECMRKLREEVDDVLGDQPVQLGDLSKLPYLVAVMRETLRLVPPATIRTMTPNEDTTLGDGAYAVKAGVSIAIHTAWAQKDPAVWGDDGDAFRPERNLDGKFEALPPNAWQPFGFGMRACIGRAFAWQEILILMASIVQKFDLVMDDPSYDLRLKQALTIKPDGFYIRAIPRAGKHALVAPRSSTLLSHGTAVSKPVSVSNNGAQKQPLYVLYGSNTGTAESFAQRIASEAPTHGFKATLGTLDSATEHIPTDGPVIIVTASFEGIFEIELRQPADNAAHFVEWLTSTKGNELANVKFGIFGCGNSDWVQTYQRIPTLVDDLFEKHGGHRLIERGVGNAGAGDFFEAFDEWEAGLWPILASEYQTTQSKSVVGLQIKTIDEGTVRATALRQPDAALGTVVENRLLTSATAPAKRHIEFKLPKGATYGAGDYLAILPINPIRDVRRAIARFGLSAEQEIIITSAGPTPLPVDKPTSIFTILSGYVELSQPATSRDLRVLTEATESEPTLAKLKELTSSYQTKVLAKRLSILDILEAHPDIELPFSTFLHILPSMRIRQYSISSSPLWHPDRVTLTISVLDAPAMSGRTEPFLGVASTYLADLKPGDRVQLSVRASAAAFHPPADPTVPMVMFCAGSGLAPMRGFIQERAAQKQSGRDVGSILLFFGCRNPSDDYLYSDSDLAEWVKLGVVDVRPAFSRASDQSLGCKYIQDRIWHDRADISEAFKKDSKVCVGYTPASLSELTLLQFFTCGSGKIAVAVKEKLIEIIKDGGKTAPEEAVETFERISKGRYATDIFE</sequence>
<keyword evidence="10" id="KW-0274">FAD</keyword>
<evidence type="ECO:0000256" key="17">
    <source>
        <dbReference type="PIRSR" id="PIRSR000209-1"/>
    </source>
</evidence>
<comment type="cofactor">
    <cofactor evidence="3">
        <name>FAD</name>
        <dbReference type="ChEBI" id="CHEBI:57692"/>
    </cofactor>
</comment>
<evidence type="ECO:0000256" key="7">
    <source>
        <dbReference type="ARBA" id="ARBA00022630"/>
    </source>
</evidence>
<dbReference type="FunFam" id="2.40.30.10:FF:000198">
    <property type="entry name" value="Bifunctional cytochrome P450/NADPH--P450 reductase"/>
    <property type="match status" value="1"/>
</dbReference>
<dbReference type="OrthoDB" id="1470350at2759"/>
<dbReference type="GO" id="GO:0020037">
    <property type="term" value="F:heme binding"/>
    <property type="evidence" value="ECO:0007669"/>
    <property type="project" value="InterPro"/>
</dbReference>
<keyword evidence="7" id="KW-0285">Flavoprotein</keyword>
<dbReference type="STRING" id="747525.W4KHB7"/>
<reference evidence="20 21" key="1">
    <citation type="journal article" date="2012" name="New Phytol.">
        <title>Insight into trade-off between wood decay and parasitism from the genome of a fungal forest pathogen.</title>
        <authorList>
            <person name="Olson A."/>
            <person name="Aerts A."/>
            <person name="Asiegbu F."/>
            <person name="Belbahri L."/>
            <person name="Bouzid O."/>
            <person name="Broberg A."/>
            <person name="Canback B."/>
            <person name="Coutinho P.M."/>
            <person name="Cullen D."/>
            <person name="Dalman K."/>
            <person name="Deflorio G."/>
            <person name="van Diepen L.T."/>
            <person name="Dunand C."/>
            <person name="Duplessis S."/>
            <person name="Durling M."/>
            <person name="Gonthier P."/>
            <person name="Grimwood J."/>
            <person name="Fossdal C.G."/>
            <person name="Hansson D."/>
            <person name="Henrissat B."/>
            <person name="Hietala A."/>
            <person name="Himmelstrand K."/>
            <person name="Hoffmeister D."/>
            <person name="Hogberg N."/>
            <person name="James T.Y."/>
            <person name="Karlsson M."/>
            <person name="Kohler A."/>
            <person name="Kues U."/>
            <person name="Lee Y.H."/>
            <person name="Lin Y.C."/>
            <person name="Lind M."/>
            <person name="Lindquist E."/>
            <person name="Lombard V."/>
            <person name="Lucas S."/>
            <person name="Lunden K."/>
            <person name="Morin E."/>
            <person name="Murat C."/>
            <person name="Park J."/>
            <person name="Raffaello T."/>
            <person name="Rouze P."/>
            <person name="Salamov A."/>
            <person name="Schmutz J."/>
            <person name="Solheim H."/>
            <person name="Stahlberg J."/>
            <person name="Velez H."/>
            <person name="de Vries R.P."/>
            <person name="Wiebenga A."/>
            <person name="Woodward S."/>
            <person name="Yakovlev I."/>
            <person name="Garbelotto M."/>
            <person name="Martin F."/>
            <person name="Grigoriev I.V."/>
            <person name="Stenlid J."/>
        </authorList>
    </citation>
    <scope>NUCLEOTIDE SEQUENCE [LARGE SCALE GENOMIC DNA]</scope>
    <source>
        <strain evidence="20 21">TC 32-1</strain>
    </source>
</reference>
<dbReference type="InterPro" id="IPR002401">
    <property type="entry name" value="Cyt_P450_E_grp-I"/>
</dbReference>
<dbReference type="GeneID" id="20666857"/>
<keyword evidence="8" id="KW-0288">FMN</keyword>
<evidence type="ECO:0000256" key="4">
    <source>
        <dbReference type="ARBA" id="ARBA00010018"/>
    </source>
</evidence>
<dbReference type="CDD" id="cd11068">
    <property type="entry name" value="CYP120A1"/>
    <property type="match status" value="1"/>
</dbReference>
<comment type="similarity">
    <text evidence="4">In the N-terminal section; belongs to the cytochrome P450 family.</text>
</comment>
<dbReference type="PRINTS" id="PR00385">
    <property type="entry name" value="P450"/>
</dbReference>
<dbReference type="eggNOG" id="KOG0157">
    <property type="taxonomic scope" value="Eukaryota"/>
</dbReference>
<dbReference type="InterPro" id="IPR017927">
    <property type="entry name" value="FAD-bd_FR_type"/>
</dbReference>
<dbReference type="Pfam" id="PF00258">
    <property type="entry name" value="Flavodoxin_1"/>
    <property type="match status" value="1"/>
</dbReference>
<dbReference type="FunFam" id="1.10.630.10:FF:000040">
    <property type="entry name" value="Bifunctional cytochrome P450/NADPH--P450 reductase"/>
    <property type="match status" value="1"/>
</dbReference>
<dbReference type="SUPFAM" id="SSF48264">
    <property type="entry name" value="Cytochrome P450"/>
    <property type="match status" value="1"/>
</dbReference>
<keyword evidence="5" id="KW-0813">Transport</keyword>
<dbReference type="SUPFAM" id="SSF63380">
    <property type="entry name" value="Riboflavin synthase domain-like"/>
    <property type="match status" value="1"/>
</dbReference>
<evidence type="ECO:0000256" key="1">
    <source>
        <dbReference type="ARBA" id="ARBA00001917"/>
    </source>
</evidence>
<accession>W4KHB7</accession>
<dbReference type="InterPro" id="IPR036396">
    <property type="entry name" value="Cyt_P450_sf"/>
</dbReference>
<dbReference type="HOGENOM" id="CLU_001570_7_0_1"/>
<name>W4KHB7_HETIT</name>
<dbReference type="InterPro" id="IPR017938">
    <property type="entry name" value="Riboflavin_synthase-like_b-brl"/>
</dbReference>
<dbReference type="InterPro" id="IPR023206">
    <property type="entry name" value="Bifunctional_P450_P450_red"/>
</dbReference>
<dbReference type="AlphaFoldDB" id="W4KHB7"/>
<keyword evidence="21" id="KW-1185">Reference proteome</keyword>
<dbReference type="InterPro" id="IPR008254">
    <property type="entry name" value="Flavodoxin/NO_synth"/>
</dbReference>
<dbReference type="Proteomes" id="UP000030671">
    <property type="component" value="Unassembled WGS sequence"/>
</dbReference>
<keyword evidence="6 17" id="KW-0349">Heme</keyword>
<dbReference type="RefSeq" id="XP_009544115.1">
    <property type="nucleotide sequence ID" value="XM_009545820.1"/>
</dbReference>
<dbReference type="InterPro" id="IPR029039">
    <property type="entry name" value="Flavoprotein-like_sf"/>
</dbReference>
<comment type="catalytic activity">
    <reaction evidence="15">
        <text>an organic molecule + reduced [NADPH--hemoprotein reductase] + O2 = an alcohol + oxidized [NADPH--hemoprotein reductase] + H2O + H(+)</text>
        <dbReference type="Rhea" id="RHEA:17149"/>
        <dbReference type="Rhea" id="RHEA-COMP:11964"/>
        <dbReference type="Rhea" id="RHEA-COMP:11965"/>
        <dbReference type="ChEBI" id="CHEBI:15377"/>
        <dbReference type="ChEBI" id="CHEBI:15378"/>
        <dbReference type="ChEBI" id="CHEBI:15379"/>
        <dbReference type="ChEBI" id="CHEBI:30879"/>
        <dbReference type="ChEBI" id="CHEBI:57618"/>
        <dbReference type="ChEBI" id="CHEBI:58210"/>
        <dbReference type="ChEBI" id="CHEBI:142491"/>
        <dbReference type="EC" id="1.14.14.1"/>
    </reaction>
</comment>
<dbReference type="CDD" id="cd06206">
    <property type="entry name" value="bifunctional_CYPOR"/>
    <property type="match status" value="1"/>
</dbReference>
<evidence type="ECO:0000313" key="21">
    <source>
        <dbReference type="Proteomes" id="UP000030671"/>
    </source>
</evidence>
<dbReference type="Pfam" id="PF00175">
    <property type="entry name" value="NAD_binding_1"/>
    <property type="match status" value="1"/>
</dbReference>
<evidence type="ECO:0000256" key="15">
    <source>
        <dbReference type="ARBA" id="ARBA00047827"/>
    </source>
</evidence>
<dbReference type="InterPro" id="IPR001433">
    <property type="entry name" value="OxRdtase_FAD/NAD-bd"/>
</dbReference>
<evidence type="ECO:0000259" key="19">
    <source>
        <dbReference type="PROSITE" id="PS51384"/>
    </source>
</evidence>
<keyword evidence="14" id="KW-0503">Monooxygenase</keyword>
<evidence type="ECO:0000256" key="10">
    <source>
        <dbReference type="ARBA" id="ARBA00022827"/>
    </source>
</evidence>
<dbReference type="Gene3D" id="1.20.990.10">
    <property type="entry name" value="NADPH-cytochrome p450 Reductase, Chain A, domain 3"/>
    <property type="match status" value="1"/>
</dbReference>
<dbReference type="eggNOG" id="KOG1158">
    <property type="taxonomic scope" value="Eukaryota"/>
</dbReference>
<dbReference type="InterPro" id="IPR003097">
    <property type="entry name" value="CysJ-like_FAD-binding"/>
</dbReference>
<evidence type="ECO:0000256" key="16">
    <source>
        <dbReference type="ARBA" id="ARBA00049342"/>
    </source>
</evidence>
<dbReference type="PROSITE" id="PS50902">
    <property type="entry name" value="FLAVODOXIN_LIKE"/>
    <property type="match status" value="1"/>
</dbReference>
<dbReference type="KEGG" id="hir:HETIRDRAFT_124013"/>
<dbReference type="Gene3D" id="1.10.630.10">
    <property type="entry name" value="Cytochrome P450"/>
    <property type="match status" value="1"/>
</dbReference>
<protein>
    <submittedName>
        <fullName evidence="20">Bifunctional P-450:NADPH-P450 reductase</fullName>
    </submittedName>
</protein>
<proteinExistence type="inferred from homology"/>
<keyword evidence="12" id="KW-0560">Oxidoreductase</keyword>
<dbReference type="GO" id="GO:0070330">
    <property type="term" value="F:aromatase activity"/>
    <property type="evidence" value="ECO:0007669"/>
    <property type="project" value="InterPro"/>
</dbReference>
<dbReference type="Gene3D" id="3.40.50.80">
    <property type="entry name" value="Nucleotide-binding domain of ferredoxin-NADP reductase (FNR) module"/>
    <property type="match status" value="1"/>
</dbReference>
<evidence type="ECO:0000256" key="8">
    <source>
        <dbReference type="ARBA" id="ARBA00022643"/>
    </source>
</evidence>
<evidence type="ECO:0000256" key="9">
    <source>
        <dbReference type="ARBA" id="ARBA00022723"/>
    </source>
</evidence>
<dbReference type="SUPFAM" id="SSF52343">
    <property type="entry name" value="Ferredoxin reductase-like, C-terminal NADP-linked domain"/>
    <property type="match status" value="1"/>
</dbReference>
<dbReference type="GO" id="GO:0005829">
    <property type="term" value="C:cytosol"/>
    <property type="evidence" value="ECO:0007669"/>
    <property type="project" value="TreeGrafter"/>
</dbReference>
<evidence type="ECO:0000256" key="14">
    <source>
        <dbReference type="ARBA" id="ARBA00023033"/>
    </source>
</evidence>
<dbReference type="Gene3D" id="3.40.50.360">
    <property type="match status" value="1"/>
</dbReference>
<gene>
    <name evidence="20" type="primary">cpr1</name>
    <name evidence="20" type="ORF">HETIRDRAFT_124013</name>
</gene>
<evidence type="ECO:0000256" key="5">
    <source>
        <dbReference type="ARBA" id="ARBA00022448"/>
    </source>
</evidence>
<evidence type="ECO:0000256" key="13">
    <source>
        <dbReference type="ARBA" id="ARBA00023004"/>
    </source>
</evidence>
<dbReference type="GO" id="GO:0005506">
    <property type="term" value="F:iron ion binding"/>
    <property type="evidence" value="ECO:0007669"/>
    <property type="project" value="InterPro"/>
</dbReference>
<evidence type="ECO:0000256" key="2">
    <source>
        <dbReference type="ARBA" id="ARBA00001971"/>
    </source>
</evidence>
<dbReference type="GO" id="GO:0010181">
    <property type="term" value="F:FMN binding"/>
    <property type="evidence" value="ECO:0007669"/>
    <property type="project" value="InterPro"/>
</dbReference>
<evidence type="ECO:0000259" key="18">
    <source>
        <dbReference type="PROSITE" id="PS50902"/>
    </source>
</evidence>
<evidence type="ECO:0000256" key="12">
    <source>
        <dbReference type="ARBA" id="ARBA00023002"/>
    </source>
</evidence>
<dbReference type="Gene3D" id="2.40.30.10">
    <property type="entry name" value="Translation factors"/>
    <property type="match status" value="1"/>
</dbReference>
<keyword evidence="11" id="KW-0521">NADP</keyword>
<dbReference type="SUPFAM" id="SSF52218">
    <property type="entry name" value="Flavoproteins"/>
    <property type="match status" value="1"/>
</dbReference>
<dbReference type="InterPro" id="IPR001128">
    <property type="entry name" value="Cyt_P450"/>
</dbReference>
<dbReference type="GO" id="GO:0050660">
    <property type="term" value="F:flavin adenine dinucleotide binding"/>
    <property type="evidence" value="ECO:0007669"/>
    <property type="project" value="TreeGrafter"/>
</dbReference>
<evidence type="ECO:0000256" key="6">
    <source>
        <dbReference type="ARBA" id="ARBA00022617"/>
    </source>
</evidence>
<comment type="cofactor">
    <cofactor evidence="2 17">
        <name>heme</name>
        <dbReference type="ChEBI" id="CHEBI:30413"/>
    </cofactor>
</comment>
<dbReference type="PROSITE" id="PS51384">
    <property type="entry name" value="FAD_FR"/>
    <property type="match status" value="1"/>
</dbReference>
<dbReference type="Pfam" id="PF00667">
    <property type="entry name" value="FAD_binding_1"/>
    <property type="match status" value="1"/>
</dbReference>
<dbReference type="EMBL" id="KI925456">
    <property type="protein sequence ID" value="ETW84441.1"/>
    <property type="molecule type" value="Genomic_DNA"/>
</dbReference>
<comment type="cofactor">
    <cofactor evidence="1">
        <name>FMN</name>
        <dbReference type="ChEBI" id="CHEBI:58210"/>
    </cofactor>
</comment>
<evidence type="ECO:0000256" key="11">
    <source>
        <dbReference type="ARBA" id="ARBA00022857"/>
    </source>
</evidence>
<dbReference type="InterPro" id="IPR039261">
    <property type="entry name" value="FNR_nucleotide-bd"/>
</dbReference>
<feature type="domain" description="FAD-binding FR-type" evidence="19">
    <location>
        <begin position="675"/>
        <end position="904"/>
    </location>
</feature>
<dbReference type="InParanoid" id="W4KHB7"/>
<dbReference type="PROSITE" id="PS00086">
    <property type="entry name" value="CYTOCHROME_P450"/>
    <property type="match status" value="1"/>
</dbReference>
<dbReference type="PRINTS" id="PR00463">
    <property type="entry name" value="EP450I"/>
</dbReference>
<dbReference type="PANTHER" id="PTHR19384:SF127">
    <property type="entry name" value="BIFUNCTIONAL CYTOCHROME P450_NADPH--P450 REDUCTASE"/>
    <property type="match status" value="1"/>
</dbReference>
<comment type="catalytic activity">
    <reaction evidence="16">
        <text>2 oxidized [cytochrome P450] + NADPH = 2 reduced [cytochrome P450] + NADP(+) + H(+)</text>
        <dbReference type="Rhea" id="RHEA:24040"/>
        <dbReference type="Rhea" id="RHEA-COMP:14627"/>
        <dbReference type="Rhea" id="RHEA-COMP:14628"/>
        <dbReference type="ChEBI" id="CHEBI:15378"/>
        <dbReference type="ChEBI" id="CHEBI:55376"/>
        <dbReference type="ChEBI" id="CHEBI:57783"/>
        <dbReference type="ChEBI" id="CHEBI:58349"/>
        <dbReference type="ChEBI" id="CHEBI:60344"/>
        <dbReference type="EC" id="1.6.2.4"/>
    </reaction>
</comment>
<keyword evidence="9 17" id="KW-0479">Metal-binding</keyword>
<dbReference type="PANTHER" id="PTHR19384">
    <property type="entry name" value="NITRIC OXIDE SYNTHASE-RELATED"/>
    <property type="match status" value="1"/>
</dbReference>
<dbReference type="PIRSF" id="PIRSF000209">
    <property type="entry name" value="Bifunctional_P450_P450R"/>
    <property type="match status" value="1"/>
</dbReference>
<dbReference type="InterPro" id="IPR017972">
    <property type="entry name" value="Cyt_P450_CS"/>
</dbReference>
<evidence type="ECO:0000313" key="20">
    <source>
        <dbReference type="EMBL" id="ETW84441.1"/>
    </source>
</evidence>
<dbReference type="GO" id="GO:0003958">
    <property type="term" value="F:NADPH-hemoprotein reductase activity"/>
    <property type="evidence" value="ECO:0007669"/>
    <property type="project" value="UniProtKB-EC"/>
</dbReference>
<feature type="domain" description="Flavodoxin-like" evidence="18">
    <location>
        <begin position="492"/>
        <end position="639"/>
    </location>
</feature>
<evidence type="ECO:0000256" key="3">
    <source>
        <dbReference type="ARBA" id="ARBA00001974"/>
    </source>
</evidence>
<keyword evidence="13 17" id="KW-0408">Iron</keyword>
<organism evidence="20 21">
    <name type="scientific">Heterobasidion irregulare (strain TC 32-1)</name>
    <dbReference type="NCBI Taxonomy" id="747525"/>
    <lineage>
        <taxon>Eukaryota</taxon>
        <taxon>Fungi</taxon>
        <taxon>Dikarya</taxon>
        <taxon>Basidiomycota</taxon>
        <taxon>Agaricomycotina</taxon>
        <taxon>Agaricomycetes</taxon>
        <taxon>Russulales</taxon>
        <taxon>Bondarzewiaceae</taxon>
        <taxon>Heterobasidion</taxon>
        <taxon>Heterobasidion annosum species complex</taxon>
    </lineage>
</organism>
<dbReference type="InterPro" id="IPR023173">
    <property type="entry name" value="NADPH_Cyt_P450_Rdtase_alpha"/>
</dbReference>
<feature type="binding site" description="axial binding residue" evidence="17">
    <location>
        <position position="403"/>
    </location>
    <ligand>
        <name>heme</name>
        <dbReference type="ChEBI" id="CHEBI:30413"/>
    </ligand>
    <ligandPart>
        <name>Fe</name>
        <dbReference type="ChEBI" id="CHEBI:18248"/>
    </ligandPart>
</feature>